<protein>
    <submittedName>
        <fullName evidence="3">Carbon monoxide dehydrogenase</fullName>
    </submittedName>
</protein>
<dbReference type="OrthoDB" id="9787428at2"/>
<dbReference type="AlphaFoldDB" id="A0A5C8PGX8"/>
<feature type="transmembrane region" description="Helical" evidence="2">
    <location>
        <begin position="202"/>
        <end position="222"/>
    </location>
</feature>
<keyword evidence="2" id="KW-0472">Membrane</keyword>
<feature type="compositionally biased region" description="Low complexity" evidence="1">
    <location>
        <begin position="147"/>
        <end position="166"/>
    </location>
</feature>
<reference evidence="3 4" key="1">
    <citation type="submission" date="2019-06" db="EMBL/GenBank/DDBJ databases">
        <title>New taxonomy in bacterial strain CC-CFT640, isolated from vineyard.</title>
        <authorList>
            <person name="Lin S.-Y."/>
            <person name="Tsai C.-F."/>
            <person name="Young C.-C."/>
        </authorList>
    </citation>
    <scope>NUCLEOTIDE SEQUENCE [LARGE SCALE GENOMIC DNA]</scope>
    <source>
        <strain evidence="3 4">CC-CFT640</strain>
    </source>
</reference>
<evidence type="ECO:0000256" key="1">
    <source>
        <dbReference type="SAM" id="MobiDB-lite"/>
    </source>
</evidence>
<dbReference type="InterPro" id="IPR023393">
    <property type="entry name" value="START-like_dom_sf"/>
</dbReference>
<dbReference type="InterPro" id="IPR010419">
    <property type="entry name" value="CO_DH_gsu"/>
</dbReference>
<keyword evidence="2" id="KW-1133">Transmembrane helix</keyword>
<name>A0A5C8PGX8_9HYPH</name>
<gene>
    <name evidence="3" type="ORF">FHP25_23400</name>
</gene>
<dbReference type="CDD" id="cd05018">
    <property type="entry name" value="CoxG"/>
    <property type="match status" value="1"/>
</dbReference>
<keyword evidence="2" id="KW-0812">Transmembrane</keyword>
<evidence type="ECO:0000313" key="3">
    <source>
        <dbReference type="EMBL" id="TXL72929.1"/>
    </source>
</evidence>
<evidence type="ECO:0000256" key="2">
    <source>
        <dbReference type="SAM" id="Phobius"/>
    </source>
</evidence>
<comment type="caution">
    <text evidence="3">The sequence shown here is derived from an EMBL/GenBank/DDBJ whole genome shotgun (WGS) entry which is preliminary data.</text>
</comment>
<dbReference type="EMBL" id="VDUZ01000029">
    <property type="protein sequence ID" value="TXL72929.1"/>
    <property type="molecule type" value="Genomic_DNA"/>
</dbReference>
<dbReference type="Gene3D" id="3.30.530.20">
    <property type="match status" value="1"/>
</dbReference>
<dbReference type="Pfam" id="PF06240">
    <property type="entry name" value="COXG"/>
    <property type="match status" value="1"/>
</dbReference>
<sequence>MEFSGEYRIPASRQKVWDALNDAAVLQQCIPGCETLEKVSDTELKATVRMKIGPVSAKFGGKVTLSDMDPPNGYKITGEGQGGAAGFAKGGAAVKLTEADDATVLNYTADAQVGGKIAQIGARLIDGTARKLADEFFSKFSEVVGGEAPEAAPTATDTPSMADVPPVADPTPTPAPAASTGSGVNGAGSPARPATDSAERGYKHWLLIGAGIALLVIAYIAIR</sequence>
<dbReference type="PANTHER" id="PTHR38588">
    <property type="entry name" value="BLL0334 PROTEIN"/>
    <property type="match status" value="1"/>
</dbReference>
<evidence type="ECO:0000313" key="4">
    <source>
        <dbReference type="Proteomes" id="UP000321638"/>
    </source>
</evidence>
<dbReference type="SUPFAM" id="SSF55961">
    <property type="entry name" value="Bet v1-like"/>
    <property type="match status" value="1"/>
</dbReference>
<accession>A0A5C8PGX8</accession>
<dbReference type="RefSeq" id="WP_147849398.1">
    <property type="nucleotide sequence ID" value="NZ_VDUZ01000029.1"/>
</dbReference>
<organism evidence="3 4">
    <name type="scientific">Vineibacter terrae</name>
    <dbReference type="NCBI Taxonomy" id="2586908"/>
    <lineage>
        <taxon>Bacteria</taxon>
        <taxon>Pseudomonadati</taxon>
        <taxon>Pseudomonadota</taxon>
        <taxon>Alphaproteobacteria</taxon>
        <taxon>Hyphomicrobiales</taxon>
        <taxon>Vineibacter</taxon>
    </lineage>
</organism>
<feature type="region of interest" description="Disordered" evidence="1">
    <location>
        <begin position="147"/>
        <end position="195"/>
    </location>
</feature>
<dbReference type="Proteomes" id="UP000321638">
    <property type="component" value="Unassembled WGS sequence"/>
</dbReference>
<proteinExistence type="predicted"/>
<dbReference type="PANTHER" id="PTHR38588:SF1">
    <property type="entry name" value="BLL0334 PROTEIN"/>
    <property type="match status" value="1"/>
</dbReference>
<keyword evidence="4" id="KW-1185">Reference proteome</keyword>